<evidence type="ECO:0000256" key="3">
    <source>
        <dbReference type="ARBA" id="ARBA00023274"/>
    </source>
</evidence>
<dbReference type="PANTHER" id="PTHR48277:SF1">
    <property type="entry name" value="MITOCHONDRIAL RIBOSOMAL PROTEIN S5"/>
    <property type="match status" value="1"/>
</dbReference>
<protein>
    <recommendedName>
        <fullName evidence="4">Small ribosomal subunit protein uS5</fullName>
    </recommendedName>
    <alternativeName>
        <fullName evidence="5">30S ribosomal protein S5</fullName>
    </alternativeName>
</protein>
<reference evidence="10 11" key="1">
    <citation type="journal article" date="2015" name="Nature">
        <title>rRNA introns, odd ribosomes, and small enigmatic genomes across a large radiation of phyla.</title>
        <authorList>
            <person name="Brown C.T."/>
            <person name="Hug L.A."/>
            <person name="Thomas B.C."/>
            <person name="Sharon I."/>
            <person name="Castelle C.J."/>
            <person name="Singh A."/>
            <person name="Wilkins M.J."/>
            <person name="Williams K.H."/>
            <person name="Banfield J.F."/>
        </authorList>
    </citation>
    <scope>NUCLEOTIDE SEQUENCE [LARGE SCALE GENOMIC DNA]</scope>
</reference>
<evidence type="ECO:0000256" key="6">
    <source>
        <dbReference type="PROSITE-ProRule" id="PRU00268"/>
    </source>
</evidence>
<dbReference type="GO" id="GO:0006412">
    <property type="term" value="P:translation"/>
    <property type="evidence" value="ECO:0007669"/>
    <property type="project" value="InterPro"/>
</dbReference>
<accession>A0A0G1WJS1</accession>
<keyword evidence="3 6" id="KW-0687">Ribonucleoprotein</keyword>
<dbReference type="EMBL" id="LCPB01000001">
    <property type="protein sequence ID" value="KKU90573.1"/>
    <property type="molecule type" value="Genomic_DNA"/>
</dbReference>
<dbReference type="InterPro" id="IPR020568">
    <property type="entry name" value="Ribosomal_Su5_D2-typ_SF"/>
</dbReference>
<evidence type="ECO:0000313" key="10">
    <source>
        <dbReference type="EMBL" id="KKU90573.1"/>
    </source>
</evidence>
<organism evidence="10 11">
    <name type="scientific">Candidatus Wolfebacteria bacterium GW2011_GWA2_47_9b</name>
    <dbReference type="NCBI Taxonomy" id="1619005"/>
    <lineage>
        <taxon>Bacteria</taxon>
        <taxon>Candidatus Wolfeibacteriota</taxon>
    </lineage>
</organism>
<dbReference type="GO" id="GO:0003735">
    <property type="term" value="F:structural constituent of ribosome"/>
    <property type="evidence" value="ECO:0007669"/>
    <property type="project" value="UniProtKB-UniRule"/>
</dbReference>
<feature type="region of interest" description="Disordered" evidence="8">
    <location>
        <begin position="1"/>
        <end position="35"/>
    </location>
</feature>
<evidence type="ECO:0000313" key="11">
    <source>
        <dbReference type="Proteomes" id="UP000033882"/>
    </source>
</evidence>
<evidence type="ECO:0000256" key="8">
    <source>
        <dbReference type="SAM" id="MobiDB-lite"/>
    </source>
</evidence>
<dbReference type="PANTHER" id="PTHR48277">
    <property type="entry name" value="MITOCHONDRIAL RIBOSOMAL PROTEIN S5"/>
    <property type="match status" value="1"/>
</dbReference>
<feature type="domain" description="S5 DRBM" evidence="9">
    <location>
        <begin position="39"/>
        <end position="102"/>
    </location>
</feature>
<dbReference type="FunFam" id="3.30.230.10:FF:000002">
    <property type="entry name" value="30S ribosomal protein S5"/>
    <property type="match status" value="1"/>
</dbReference>
<gene>
    <name evidence="10" type="ORF">UY19_C0001G0050</name>
</gene>
<dbReference type="GO" id="GO:1990904">
    <property type="term" value="C:ribonucleoprotein complex"/>
    <property type="evidence" value="ECO:0007669"/>
    <property type="project" value="UniProtKB-UniRule"/>
</dbReference>
<feature type="compositionally biased region" description="Basic and acidic residues" evidence="8">
    <location>
        <begin position="24"/>
        <end position="35"/>
    </location>
</feature>
<evidence type="ECO:0000256" key="5">
    <source>
        <dbReference type="ARBA" id="ARBA00035519"/>
    </source>
</evidence>
<evidence type="ECO:0000259" key="9">
    <source>
        <dbReference type="PROSITE" id="PS50881"/>
    </source>
</evidence>
<comment type="caution">
    <text evidence="10">The sequence shown here is derived from an EMBL/GenBank/DDBJ whole genome shotgun (WGS) entry which is preliminary data.</text>
</comment>
<proteinExistence type="inferred from homology"/>
<dbReference type="Pfam" id="PF00333">
    <property type="entry name" value="Ribosomal_S5"/>
    <property type="match status" value="1"/>
</dbReference>
<evidence type="ECO:0000256" key="1">
    <source>
        <dbReference type="ARBA" id="ARBA00008945"/>
    </source>
</evidence>
<dbReference type="GO" id="GO:0005840">
    <property type="term" value="C:ribosome"/>
    <property type="evidence" value="ECO:0007669"/>
    <property type="project" value="UniProtKB-KW"/>
</dbReference>
<dbReference type="PROSITE" id="PS00585">
    <property type="entry name" value="RIBOSOMAL_S5"/>
    <property type="match status" value="1"/>
</dbReference>
<dbReference type="AlphaFoldDB" id="A0A0G1WJS1"/>
<dbReference type="InterPro" id="IPR000851">
    <property type="entry name" value="Ribosomal_uS5"/>
</dbReference>
<dbReference type="Proteomes" id="UP000033882">
    <property type="component" value="Unassembled WGS sequence"/>
</dbReference>
<dbReference type="GO" id="GO:0005737">
    <property type="term" value="C:cytoplasm"/>
    <property type="evidence" value="ECO:0007669"/>
    <property type="project" value="UniProtKB-ARBA"/>
</dbReference>
<sequence length="200" mass="21281">MNTTQQKTTTQPTERKSFGGHGAPRRDRNDGRPVVKSEYKDKILDLRRVTRVVAGGKRMSFRATVVIGNEKGQVGIGVGKGLDVAQAVDKGKLKAKKNLITIPLKGRSIPHEVLAKYSAAQVVIKPAKLGHGLKAGGSVRDVLLMAGVKDATSKTLGTTKNKLTNGMAAIEALKKLKVVVKGGVKKAEAVAEKPEVQEEA</sequence>
<dbReference type="Gene3D" id="3.30.230.10">
    <property type="match status" value="1"/>
</dbReference>
<dbReference type="PROSITE" id="PS50881">
    <property type="entry name" value="S5_DSRBD"/>
    <property type="match status" value="1"/>
</dbReference>
<dbReference type="SUPFAM" id="SSF54768">
    <property type="entry name" value="dsRNA-binding domain-like"/>
    <property type="match status" value="1"/>
</dbReference>
<name>A0A0G1WJS1_9BACT</name>
<dbReference type="SUPFAM" id="SSF54211">
    <property type="entry name" value="Ribosomal protein S5 domain 2-like"/>
    <property type="match status" value="1"/>
</dbReference>
<evidence type="ECO:0000256" key="4">
    <source>
        <dbReference type="ARBA" id="ARBA00035255"/>
    </source>
</evidence>
<evidence type="ECO:0000256" key="7">
    <source>
        <dbReference type="RuleBase" id="RU003823"/>
    </source>
</evidence>
<dbReference type="InterPro" id="IPR014721">
    <property type="entry name" value="Ribsml_uS5_D2-typ_fold_subgr"/>
</dbReference>
<dbReference type="GO" id="GO:0003723">
    <property type="term" value="F:RNA binding"/>
    <property type="evidence" value="ECO:0007669"/>
    <property type="project" value="InterPro"/>
</dbReference>
<feature type="compositionally biased region" description="Low complexity" evidence="8">
    <location>
        <begin position="1"/>
        <end position="12"/>
    </location>
</feature>
<dbReference type="InterPro" id="IPR013810">
    <property type="entry name" value="Ribosomal_uS5_N"/>
</dbReference>
<keyword evidence="2 6" id="KW-0689">Ribosomal protein</keyword>
<comment type="similarity">
    <text evidence="1 7">Belongs to the universal ribosomal protein uS5 family.</text>
</comment>
<dbReference type="InterPro" id="IPR005324">
    <property type="entry name" value="Ribosomal_uS5_C"/>
</dbReference>
<dbReference type="InterPro" id="IPR018192">
    <property type="entry name" value="Ribosomal_uS5_N_CS"/>
</dbReference>
<evidence type="ECO:0000256" key="2">
    <source>
        <dbReference type="ARBA" id="ARBA00022980"/>
    </source>
</evidence>
<dbReference type="Gene3D" id="3.30.160.20">
    <property type="match status" value="1"/>
</dbReference>
<dbReference type="Pfam" id="PF03719">
    <property type="entry name" value="Ribosomal_S5_C"/>
    <property type="match status" value="1"/>
</dbReference>